<dbReference type="Gene3D" id="3.20.20.140">
    <property type="entry name" value="Metal-dependent hydrolases"/>
    <property type="match status" value="1"/>
</dbReference>
<comment type="caution">
    <text evidence="3">The sequence shown here is derived from an EMBL/GenBank/DDBJ whole genome shotgun (WGS) entry which is preliminary data.</text>
</comment>
<name>A0A937RG60_9ACTN</name>
<dbReference type="PANTHER" id="PTHR21240:SF28">
    <property type="entry name" value="ISO-OROTATE DECARBOXYLASE (EUROFUNG)"/>
    <property type="match status" value="1"/>
</dbReference>
<dbReference type="Proteomes" id="UP000604475">
    <property type="component" value="Unassembled WGS sequence"/>
</dbReference>
<sequence length="394" mass="44599">MDELEHPVWDADNHYYEAVDAFTRHLDPRDGPRCVQWATINGRQYHVLGGRVSRAVSNATFDPISKPGCLASYFRGNPDKVNPLDLIRDSEPIRPEYHDPAARLRVLDEQGLEGCFLFPTLGMIYEEPLRHDPVAVCKTFRAFNRWLAEDWTLDYQDRIISAPYLSLADVDWAVEELEWAIDAGARMIVMRAGAPTTVLGRRNPFDPMFAPFWARLNESGLALVVHAGDSGASSDGYADDGHSFSFSGASYGPTIKSFAIEKAVHDYLLSMVLANHFAKYPNLRVASVENGAEFLPDLFRKLRSQARKLPGWFREDPVEIFRRHVWINPFWEDDLTAVVEWVGADRVIFGSDWPHIEALPQPLDYLPEAKPLSPADRRLVLRDNARSLATPRPA</sequence>
<dbReference type="GO" id="GO:0016787">
    <property type="term" value="F:hydrolase activity"/>
    <property type="evidence" value="ECO:0007669"/>
    <property type="project" value="InterPro"/>
</dbReference>
<dbReference type="RefSeq" id="WP_203002404.1">
    <property type="nucleotide sequence ID" value="NZ_JADWYU010000097.1"/>
</dbReference>
<feature type="domain" description="Amidohydrolase-related" evidence="2">
    <location>
        <begin position="95"/>
        <end position="387"/>
    </location>
</feature>
<dbReference type="EMBL" id="JAEACQ010000278">
    <property type="protein sequence ID" value="MBL7631596.1"/>
    <property type="molecule type" value="Genomic_DNA"/>
</dbReference>
<evidence type="ECO:0000313" key="3">
    <source>
        <dbReference type="EMBL" id="MBL7631596.1"/>
    </source>
</evidence>
<proteinExistence type="predicted"/>
<dbReference type="SUPFAM" id="SSF51556">
    <property type="entry name" value="Metallo-dependent hydrolases"/>
    <property type="match status" value="1"/>
</dbReference>
<dbReference type="GO" id="GO:0005737">
    <property type="term" value="C:cytoplasm"/>
    <property type="evidence" value="ECO:0007669"/>
    <property type="project" value="TreeGrafter"/>
</dbReference>
<organism evidence="3 4">
    <name type="scientific">Frankia nepalensis</name>
    <dbReference type="NCBI Taxonomy" id="1836974"/>
    <lineage>
        <taxon>Bacteria</taxon>
        <taxon>Bacillati</taxon>
        <taxon>Actinomycetota</taxon>
        <taxon>Actinomycetes</taxon>
        <taxon>Frankiales</taxon>
        <taxon>Frankiaceae</taxon>
        <taxon>Frankia</taxon>
    </lineage>
</organism>
<dbReference type="GO" id="GO:0016831">
    <property type="term" value="F:carboxy-lyase activity"/>
    <property type="evidence" value="ECO:0007669"/>
    <property type="project" value="InterPro"/>
</dbReference>
<keyword evidence="1" id="KW-0456">Lyase</keyword>
<dbReference type="GO" id="GO:0019748">
    <property type="term" value="P:secondary metabolic process"/>
    <property type="evidence" value="ECO:0007669"/>
    <property type="project" value="TreeGrafter"/>
</dbReference>
<evidence type="ECO:0000313" key="4">
    <source>
        <dbReference type="Proteomes" id="UP000604475"/>
    </source>
</evidence>
<dbReference type="InterPro" id="IPR032466">
    <property type="entry name" value="Metal_Hydrolase"/>
</dbReference>
<dbReference type="AlphaFoldDB" id="A0A937RG60"/>
<evidence type="ECO:0000259" key="2">
    <source>
        <dbReference type="Pfam" id="PF04909"/>
    </source>
</evidence>
<accession>A0A937RG60</accession>
<keyword evidence="4" id="KW-1185">Reference proteome</keyword>
<gene>
    <name evidence="3" type="ORF">I7412_31445</name>
</gene>
<dbReference type="PANTHER" id="PTHR21240">
    <property type="entry name" value="2-AMINO-3-CARBOXYLMUCONATE-6-SEMIALDEHYDE DECARBOXYLASE"/>
    <property type="match status" value="1"/>
</dbReference>
<protein>
    <submittedName>
        <fullName evidence="3">Amidohydrolase family protein</fullName>
    </submittedName>
</protein>
<evidence type="ECO:0000256" key="1">
    <source>
        <dbReference type="ARBA" id="ARBA00023239"/>
    </source>
</evidence>
<dbReference type="Pfam" id="PF04909">
    <property type="entry name" value="Amidohydro_2"/>
    <property type="match status" value="1"/>
</dbReference>
<reference evidence="3" key="1">
    <citation type="submission" date="2020-12" db="EMBL/GenBank/DDBJ databases">
        <title>Genomic characterization of non-nitrogen-fixing Frankia strains.</title>
        <authorList>
            <person name="Carlos-Shanley C."/>
            <person name="Guerra T."/>
            <person name="Hahn D."/>
        </authorList>
    </citation>
    <scope>NUCLEOTIDE SEQUENCE</scope>
    <source>
        <strain evidence="3">CN6</strain>
    </source>
</reference>
<dbReference type="InterPro" id="IPR006680">
    <property type="entry name" value="Amidohydro-rel"/>
</dbReference>
<dbReference type="InterPro" id="IPR032465">
    <property type="entry name" value="ACMSD"/>
</dbReference>